<dbReference type="Pfam" id="PF02775">
    <property type="entry name" value="TPP_enzyme_C"/>
    <property type="match status" value="1"/>
</dbReference>
<feature type="compositionally biased region" description="Polar residues" evidence="7">
    <location>
        <begin position="707"/>
        <end position="716"/>
    </location>
</feature>
<dbReference type="Pfam" id="PF01558">
    <property type="entry name" value="POR"/>
    <property type="match status" value="1"/>
</dbReference>
<evidence type="ECO:0000256" key="7">
    <source>
        <dbReference type="SAM" id="MobiDB-lite"/>
    </source>
</evidence>
<gene>
    <name evidence="11" type="ORF">FPZ52_16205</name>
</gene>
<dbReference type="PANTHER" id="PTHR48084">
    <property type="entry name" value="2-OXOGLUTARATE OXIDOREDUCTASE SUBUNIT KORB-RELATED"/>
    <property type="match status" value="1"/>
</dbReference>
<dbReference type="PANTHER" id="PTHR48084:SF3">
    <property type="entry name" value="SUBUNIT OF PYRUVATE:FLAVODOXIN OXIDOREDUCTASE"/>
    <property type="match status" value="1"/>
</dbReference>
<evidence type="ECO:0000256" key="4">
    <source>
        <dbReference type="ARBA" id="ARBA00023002"/>
    </source>
</evidence>
<dbReference type="SUPFAM" id="SSF52922">
    <property type="entry name" value="TK C-terminal domain-like"/>
    <property type="match status" value="1"/>
</dbReference>
<sequence length="1143" mass="126171">MNAPVSFPEIALDDKYTATSGRIFLTGIQALVRLPMTQMRLDHAAGLNTAAYVCGYRGSPLGGYDLQLMAAKAHLDRHDVTFQPGVNEDLAATAIWGTQQVGLSKRATKDGVLGVWYGKGPGVDRSGDVFKHGNAAGSARHGGVLAIAGDDHTAKSSSIPHQSDHAFISALMPMLYPSSVQEFLEMGLLGIAMSRYSGCWVGFKVIADTVETATSIDLMQEERRFVLPTDFEMPEGGLNLRWPDPPLVQDDRLQEYKGYAAIAFARANKVDEITIDTPNARFGIVASGKAFEDVRQALYNLGIGKAEIEAIGLRLYKVRMPWPLEPEGIRHFSEGLDEILIVEERREIIENQIKQQLFNWRADVRPRIVGKMDDRDRHVLPLSQGFTVGRIARAIADRLLHLNLPEGLHDRIAERLHYFERRHEIGAKHEAPVIRLPHYCAGCPHNTSTRVPEGSNAMAGIGCHYMVQWMDRNTETITHMGGEGVPWAAISRYTDEKHRFVNLGDGTYFHSGHLAVRQSVSAGANITYKILYNDAVAMTGGQHVDGELSPAQITHQMYHERVSKIWLVSDAPEAYRKVDLAPGVIIRHRDDMDAVMLEAREVEGVSVIVYEQTCAAELRRRRKRGKAPDPAKRVFIHPGICEGCGDCADQSNCIAVEPRETAFGRKREINQSTCNKDFSCMRGFCPSFVTVDGGDMRKPEKIDSPDDSQLPSPTQPSLDAAWNIAVTGVGGTGILTIGAILGMAAHIEGKTPLVLDMAGLAQKGGAVLSHIRISRSDGRVTAPRIVNGGADLLLAADSVVAASRDGYSLCDPDRTYGVINTKLTPVSDFIRHRDFDFKTRSVDRVVRGAVRPDAHFHDFSELAVGLMGDEIFANVMMLGYAVQAGLVPVGLKAIEQAIRLNGVAVQANQDALIWGRLLMIDPAMVHARARPKRRETSLAEMSLEEITAHRADHLTDYQNAGLAKRYTDMLARLESAGIGPKTRRVVAIQYAKLLAYKDEYEVARLFCQAEWREEIERTMTGEFKLSFNLAPPILHGSDASGRPKKRRMGGWMFPILSRLRFLRGTLFDPFGYLAERRQERRLIAIYEEDLAKALAAGSRSDDAPLAVALSWPDQIRGYGPVKAKAIERALAMRDKSSEIEQAA</sequence>
<evidence type="ECO:0000256" key="2">
    <source>
        <dbReference type="ARBA" id="ARBA00022485"/>
    </source>
</evidence>
<dbReference type="InterPro" id="IPR046667">
    <property type="entry name" value="DUF6537"/>
</dbReference>
<dbReference type="Gene3D" id="3.40.920.10">
    <property type="entry name" value="Pyruvate-ferredoxin oxidoreductase, PFOR, domain III"/>
    <property type="match status" value="1"/>
</dbReference>
<keyword evidence="2" id="KW-0479">Metal-binding</keyword>
<evidence type="ECO:0000259" key="9">
    <source>
        <dbReference type="Pfam" id="PF02775"/>
    </source>
</evidence>
<organism evidence="11 12">
    <name type="scientific">Qingshengfaniella alkalisoli</name>
    <dbReference type="NCBI Taxonomy" id="2599296"/>
    <lineage>
        <taxon>Bacteria</taxon>
        <taxon>Pseudomonadati</taxon>
        <taxon>Pseudomonadota</taxon>
        <taxon>Alphaproteobacteria</taxon>
        <taxon>Rhodobacterales</taxon>
        <taxon>Paracoccaceae</taxon>
        <taxon>Qingshengfaniella</taxon>
    </lineage>
</organism>
<protein>
    <submittedName>
        <fullName evidence="11">Indolepyruvate ferredoxin oxidoreductase family protein</fullName>
    </submittedName>
</protein>
<evidence type="ECO:0000256" key="6">
    <source>
        <dbReference type="ARBA" id="ARBA00023014"/>
    </source>
</evidence>
<dbReference type="GO" id="GO:0016625">
    <property type="term" value="F:oxidoreductase activity, acting on the aldehyde or oxo group of donors, iron-sulfur protein as acceptor"/>
    <property type="evidence" value="ECO:0007669"/>
    <property type="project" value="UniProtKB-ARBA"/>
</dbReference>
<dbReference type="KEGG" id="lit:FPZ52_16205"/>
<keyword evidence="2" id="KW-0004">4Fe-4S</keyword>
<keyword evidence="3" id="KW-0249">Electron transport</keyword>
<dbReference type="GO" id="GO:0051539">
    <property type="term" value="F:4 iron, 4 sulfur cluster binding"/>
    <property type="evidence" value="ECO:0007669"/>
    <property type="project" value="UniProtKB-KW"/>
</dbReference>
<dbReference type="NCBIfam" id="NF009588">
    <property type="entry name" value="PRK13029.1"/>
    <property type="match status" value="1"/>
</dbReference>
<evidence type="ECO:0000313" key="11">
    <source>
        <dbReference type="EMBL" id="QDY71229.1"/>
    </source>
</evidence>
<dbReference type="InterPro" id="IPR051457">
    <property type="entry name" value="2-oxoacid:Fd_oxidoreductase"/>
</dbReference>
<keyword evidence="5" id="KW-0408">Iron</keyword>
<dbReference type="CDD" id="cd07034">
    <property type="entry name" value="TPP_PYR_PFOR_IOR-alpha_like"/>
    <property type="match status" value="1"/>
</dbReference>
<feature type="domain" description="Thiamine pyrophosphate enzyme TPP-binding" evidence="9">
    <location>
        <begin position="460"/>
        <end position="608"/>
    </location>
</feature>
<keyword evidence="11" id="KW-0614">Plasmid</keyword>
<feature type="region of interest" description="Disordered" evidence="7">
    <location>
        <begin position="695"/>
        <end position="716"/>
    </location>
</feature>
<keyword evidence="4" id="KW-0560">Oxidoreductase</keyword>
<keyword evidence="12" id="KW-1185">Reference proteome</keyword>
<dbReference type="NCBIfam" id="NF009589">
    <property type="entry name" value="PRK13030.1"/>
    <property type="match status" value="1"/>
</dbReference>
<dbReference type="GO" id="GO:0044281">
    <property type="term" value="P:small molecule metabolic process"/>
    <property type="evidence" value="ECO:0007669"/>
    <property type="project" value="UniProtKB-ARBA"/>
</dbReference>
<dbReference type="Proteomes" id="UP000318483">
    <property type="component" value="Plasmid unnamed3"/>
</dbReference>
<keyword evidence="1" id="KW-0813">Transport</keyword>
<feature type="domain" description="Pyruvate/ketoisovalerate oxidoreductase catalytic" evidence="8">
    <location>
        <begin position="730"/>
        <end position="908"/>
    </location>
</feature>
<evidence type="ECO:0000259" key="8">
    <source>
        <dbReference type="Pfam" id="PF01558"/>
    </source>
</evidence>
<evidence type="ECO:0000256" key="5">
    <source>
        <dbReference type="ARBA" id="ARBA00023004"/>
    </source>
</evidence>
<proteinExistence type="predicted"/>
<dbReference type="InterPro" id="IPR002880">
    <property type="entry name" value="Pyrv_Fd/Flavodoxin_OxRdtase_N"/>
</dbReference>
<dbReference type="InterPro" id="IPR019752">
    <property type="entry name" value="Pyrv/ketoisovalerate_OxRed_cat"/>
</dbReference>
<dbReference type="EMBL" id="CP042264">
    <property type="protein sequence ID" value="QDY71229.1"/>
    <property type="molecule type" value="Genomic_DNA"/>
</dbReference>
<evidence type="ECO:0000313" key="12">
    <source>
        <dbReference type="Proteomes" id="UP000318483"/>
    </source>
</evidence>
<dbReference type="GO" id="GO:0045333">
    <property type="term" value="P:cellular respiration"/>
    <property type="evidence" value="ECO:0007669"/>
    <property type="project" value="UniProtKB-ARBA"/>
</dbReference>
<dbReference type="RefSeq" id="WP_146366645.1">
    <property type="nucleotide sequence ID" value="NZ_CP042264.1"/>
</dbReference>
<dbReference type="InterPro" id="IPR009014">
    <property type="entry name" value="Transketo_C/PFOR_II"/>
</dbReference>
<dbReference type="Pfam" id="PF20169">
    <property type="entry name" value="DUF6537"/>
    <property type="match status" value="1"/>
</dbReference>
<keyword evidence="11" id="KW-0670">Pyruvate</keyword>
<dbReference type="SUPFAM" id="SSF52518">
    <property type="entry name" value="Thiamin diphosphate-binding fold (THDP-binding)"/>
    <property type="match status" value="2"/>
</dbReference>
<evidence type="ECO:0000256" key="1">
    <source>
        <dbReference type="ARBA" id="ARBA00022448"/>
    </source>
</evidence>
<dbReference type="Gene3D" id="3.40.50.970">
    <property type="match status" value="2"/>
</dbReference>
<evidence type="ECO:0000259" key="10">
    <source>
        <dbReference type="Pfam" id="PF20169"/>
    </source>
</evidence>
<geneLocation type="plasmid" evidence="11 12">
    <name>unnamed3</name>
</geneLocation>
<dbReference type="OrthoDB" id="9803617at2"/>
<evidence type="ECO:0000256" key="3">
    <source>
        <dbReference type="ARBA" id="ARBA00022982"/>
    </source>
</evidence>
<feature type="domain" description="DUF6537" evidence="10">
    <location>
        <begin position="943"/>
        <end position="1134"/>
    </location>
</feature>
<accession>A0A5B8IAX1</accession>
<feature type="compositionally biased region" description="Basic and acidic residues" evidence="7">
    <location>
        <begin position="695"/>
        <end position="704"/>
    </location>
</feature>
<name>A0A5B8IAX1_9RHOB</name>
<dbReference type="InterPro" id="IPR011766">
    <property type="entry name" value="TPP_enzyme_TPP-bd"/>
</dbReference>
<dbReference type="InterPro" id="IPR002869">
    <property type="entry name" value="Pyrv_flavodox_OxRed_cen"/>
</dbReference>
<reference evidence="11 12" key="1">
    <citation type="submission" date="2019-07" db="EMBL/GenBank/DDBJ databases">
        <title>Litoreibacter alkalisoli sp. nov., isolated from saline-alkaline soil.</title>
        <authorList>
            <person name="Wang S."/>
            <person name="Xu L."/>
            <person name="Xing Y.-T."/>
            <person name="Sun J.-Q."/>
        </authorList>
    </citation>
    <scope>NUCLEOTIDE SEQUENCE [LARGE SCALE GENOMIC DNA]</scope>
    <source>
        <strain evidence="11 12">LN3S51</strain>
        <plasmid evidence="11 12">unnamed3</plasmid>
    </source>
</reference>
<dbReference type="GO" id="GO:0030976">
    <property type="term" value="F:thiamine pyrophosphate binding"/>
    <property type="evidence" value="ECO:0007669"/>
    <property type="project" value="InterPro"/>
</dbReference>
<dbReference type="AlphaFoldDB" id="A0A5B8IAX1"/>
<dbReference type="InterPro" id="IPR029061">
    <property type="entry name" value="THDP-binding"/>
</dbReference>
<dbReference type="SUPFAM" id="SSF53323">
    <property type="entry name" value="Pyruvate-ferredoxin oxidoreductase, PFOR, domain III"/>
    <property type="match status" value="1"/>
</dbReference>
<keyword evidence="6" id="KW-0411">Iron-sulfur</keyword>